<sequence length="333" mass="36047">MSIPVSGQHAAAYRAREVPGPLRVGDGVHAVPVPLNGSPLRSVTVFLIETSDGLVLIDAGYEHPSCWESFTASLGEIGHDLADIRLVLLTHDHPDHVGFAHRIRAASGAAIAMGRDDDFAHQRRVRGGGFLVQLRGALERTGAPRDVIDGMYGAAVKVAHHAENLELDHSPEGDSEHVLGDTTILGIHTPGHTYGHTVYLDTSRGIVFTGDTMMAEGPTQLAIPSLPGDDPAGDLLASLDRIRDLGAEIACPAHQFPYRDIARRAEELKAHHQAELDTVERLLRTYDTAWEIVPHLEWAKPWDELGPGTKRFALVHTLSLILGVTRRSPAIMG</sequence>
<protein>
    <submittedName>
        <fullName evidence="2">MBL fold metallo-hydrolase</fullName>
    </submittedName>
</protein>
<keyword evidence="3" id="KW-1185">Reference proteome</keyword>
<dbReference type="PANTHER" id="PTHR42951">
    <property type="entry name" value="METALLO-BETA-LACTAMASE DOMAIN-CONTAINING"/>
    <property type="match status" value="1"/>
</dbReference>
<dbReference type="Pfam" id="PF00753">
    <property type="entry name" value="Lactamase_B"/>
    <property type="match status" value="1"/>
</dbReference>
<name>A0A939P980_9ACTN</name>
<gene>
    <name evidence="2" type="ORF">J4573_11905</name>
</gene>
<feature type="domain" description="Metallo-beta-lactamase" evidence="1">
    <location>
        <begin position="42"/>
        <end position="254"/>
    </location>
</feature>
<accession>A0A939P980</accession>
<dbReference type="EMBL" id="JAGEOJ010000004">
    <property type="protein sequence ID" value="MBO2447797.1"/>
    <property type="molecule type" value="Genomic_DNA"/>
</dbReference>
<evidence type="ECO:0000313" key="2">
    <source>
        <dbReference type="EMBL" id="MBO2447797.1"/>
    </source>
</evidence>
<proteinExistence type="predicted"/>
<reference evidence="2" key="1">
    <citation type="submission" date="2021-03" db="EMBL/GenBank/DDBJ databases">
        <authorList>
            <person name="Kanchanasin P."/>
            <person name="Saeng-In P."/>
            <person name="Phongsopitanun W."/>
            <person name="Yuki M."/>
            <person name="Kudo T."/>
            <person name="Ohkuma M."/>
            <person name="Tanasupawat S."/>
        </authorList>
    </citation>
    <scope>NUCLEOTIDE SEQUENCE</scope>
    <source>
        <strain evidence="2">GKU 128</strain>
    </source>
</reference>
<dbReference type="AlphaFoldDB" id="A0A939P980"/>
<organism evidence="2 3">
    <name type="scientific">Actinomadura barringtoniae</name>
    <dbReference type="NCBI Taxonomy" id="1427535"/>
    <lineage>
        <taxon>Bacteria</taxon>
        <taxon>Bacillati</taxon>
        <taxon>Actinomycetota</taxon>
        <taxon>Actinomycetes</taxon>
        <taxon>Streptosporangiales</taxon>
        <taxon>Thermomonosporaceae</taxon>
        <taxon>Actinomadura</taxon>
    </lineage>
</organism>
<dbReference type="InterPro" id="IPR036866">
    <property type="entry name" value="RibonucZ/Hydroxyglut_hydro"/>
</dbReference>
<evidence type="ECO:0000313" key="3">
    <source>
        <dbReference type="Proteomes" id="UP000669179"/>
    </source>
</evidence>
<dbReference type="SUPFAM" id="SSF56281">
    <property type="entry name" value="Metallo-hydrolase/oxidoreductase"/>
    <property type="match status" value="1"/>
</dbReference>
<evidence type="ECO:0000259" key="1">
    <source>
        <dbReference type="SMART" id="SM00849"/>
    </source>
</evidence>
<dbReference type="InterPro" id="IPR050855">
    <property type="entry name" value="NDM-1-like"/>
</dbReference>
<dbReference type="SMART" id="SM00849">
    <property type="entry name" value="Lactamase_B"/>
    <property type="match status" value="1"/>
</dbReference>
<comment type="caution">
    <text evidence="2">The sequence shown here is derived from an EMBL/GenBank/DDBJ whole genome shotgun (WGS) entry which is preliminary data.</text>
</comment>
<dbReference type="Gene3D" id="3.60.15.10">
    <property type="entry name" value="Ribonuclease Z/Hydroxyacylglutathione hydrolase-like"/>
    <property type="match status" value="1"/>
</dbReference>
<dbReference type="InterPro" id="IPR001279">
    <property type="entry name" value="Metallo-B-lactamas"/>
</dbReference>
<dbReference type="Proteomes" id="UP000669179">
    <property type="component" value="Unassembled WGS sequence"/>
</dbReference>
<dbReference type="RefSeq" id="WP_208255425.1">
    <property type="nucleotide sequence ID" value="NZ_JAGEOJ010000004.1"/>
</dbReference>